<dbReference type="Pfam" id="PF04773">
    <property type="entry name" value="FecR"/>
    <property type="match status" value="1"/>
</dbReference>
<organism evidence="3 4">
    <name type="scientific">Pseudomonas kuykendallii</name>
    <dbReference type="NCBI Taxonomy" id="1007099"/>
    <lineage>
        <taxon>Bacteria</taxon>
        <taxon>Pseudomonadati</taxon>
        <taxon>Pseudomonadota</taxon>
        <taxon>Gammaproteobacteria</taxon>
        <taxon>Pseudomonadales</taxon>
        <taxon>Pseudomonadaceae</taxon>
        <taxon>Pseudomonas</taxon>
    </lineage>
</organism>
<dbReference type="PANTHER" id="PTHR30273:SF2">
    <property type="entry name" value="PROTEIN FECR"/>
    <property type="match status" value="1"/>
</dbReference>
<dbReference type="AlphaFoldDB" id="A0A2W5D7L0"/>
<accession>A0A2W5D7L0</accession>
<comment type="caution">
    <text evidence="3">The sequence shown here is derived from an EMBL/GenBank/DDBJ whole genome shotgun (WGS) entry which is preliminary data.</text>
</comment>
<dbReference type="Gene3D" id="2.60.120.1440">
    <property type="match status" value="1"/>
</dbReference>
<dbReference type="InterPro" id="IPR032623">
    <property type="entry name" value="FecR_N"/>
</dbReference>
<dbReference type="Proteomes" id="UP000249198">
    <property type="component" value="Unassembled WGS sequence"/>
</dbReference>
<dbReference type="InterPro" id="IPR012373">
    <property type="entry name" value="Ferrdict_sens_TM"/>
</dbReference>
<gene>
    <name evidence="3" type="ORF">DI599_08445</name>
</gene>
<protein>
    <submittedName>
        <fullName evidence="3">Iron dicitrate transport regulator FecR</fullName>
    </submittedName>
</protein>
<dbReference type="InterPro" id="IPR006860">
    <property type="entry name" value="FecR"/>
</dbReference>
<reference evidence="3 4" key="1">
    <citation type="submission" date="2017-08" db="EMBL/GenBank/DDBJ databases">
        <title>Infants hospitalized years apart are colonized by the same room-sourced microbial strains.</title>
        <authorList>
            <person name="Brooks B."/>
            <person name="Olm M.R."/>
            <person name="Firek B.A."/>
            <person name="Baker R."/>
            <person name="Thomas B.C."/>
            <person name="Morowitz M.J."/>
            <person name="Banfield J.F."/>
        </authorList>
    </citation>
    <scope>NUCLEOTIDE SEQUENCE [LARGE SCALE GENOMIC DNA]</scope>
    <source>
        <strain evidence="3">S2_009_000_R2_77</strain>
    </source>
</reference>
<dbReference type="RefSeq" id="WP_273230950.1">
    <property type="nucleotide sequence ID" value="NZ_QFOH01000009.1"/>
</dbReference>
<evidence type="ECO:0000313" key="4">
    <source>
        <dbReference type="Proteomes" id="UP000249198"/>
    </source>
</evidence>
<name>A0A2W5D7L0_9PSED</name>
<dbReference type="GO" id="GO:0016989">
    <property type="term" value="F:sigma factor antagonist activity"/>
    <property type="evidence" value="ECO:0007669"/>
    <property type="project" value="TreeGrafter"/>
</dbReference>
<proteinExistence type="predicted"/>
<feature type="domain" description="FecR N-terminal" evidence="2">
    <location>
        <begin position="13"/>
        <end position="55"/>
    </location>
</feature>
<feature type="domain" description="FecR protein" evidence="1">
    <location>
        <begin position="112"/>
        <end position="203"/>
    </location>
</feature>
<dbReference type="EMBL" id="QFOH01000009">
    <property type="protein sequence ID" value="PZP24460.1"/>
    <property type="molecule type" value="Genomic_DNA"/>
</dbReference>
<dbReference type="PIRSF" id="PIRSF018266">
    <property type="entry name" value="FecR"/>
    <property type="match status" value="1"/>
</dbReference>
<evidence type="ECO:0000313" key="3">
    <source>
        <dbReference type="EMBL" id="PZP24460.1"/>
    </source>
</evidence>
<dbReference type="PANTHER" id="PTHR30273">
    <property type="entry name" value="PERIPLASMIC SIGNAL SENSOR AND SIGMA FACTOR ACTIVATOR FECR-RELATED"/>
    <property type="match status" value="1"/>
</dbReference>
<evidence type="ECO:0000259" key="2">
    <source>
        <dbReference type="Pfam" id="PF16220"/>
    </source>
</evidence>
<dbReference type="Pfam" id="PF16220">
    <property type="entry name" value="DUF4880"/>
    <property type="match status" value="1"/>
</dbReference>
<evidence type="ECO:0000259" key="1">
    <source>
        <dbReference type="Pfam" id="PF04773"/>
    </source>
</evidence>
<sequence>MASIAQPSLAVLQAAANWYLDLQAAPHCAATGEAHRRWLEADPTHRQAWSRMERLQGKLGGLPNGIAPAALRGVDGRRRASLKLLGLLLIGGGAAGLGWQSAPLRSVRADEYTAVGERRSLRLEDGGQVRLNSDTALDIRYGKRLRELHLRRGEIHVQTAKDTEDRPFVVHTEQGSIRALGTRFLVRQDGERTQVRVLQHAVEVRPLDAPDRPLRVEAGQQLWYGATACGAVEPLEAHADAWLRGMLVVSDWALPRFIDELARYRPGLLSCDPALAGLRISGAFQLADSDAVLDNLRSTLPLRVRRLTRYWVRIEPA</sequence>